<dbReference type="HAMAP" id="MF_01405">
    <property type="entry name" value="Non_canon_purine_NTPase"/>
    <property type="match status" value="1"/>
</dbReference>
<evidence type="ECO:0000256" key="5">
    <source>
        <dbReference type="ARBA" id="ARBA00022801"/>
    </source>
</evidence>
<keyword evidence="13" id="KW-1185">Reference proteome</keyword>
<evidence type="ECO:0000256" key="11">
    <source>
        <dbReference type="RuleBase" id="RU003781"/>
    </source>
</evidence>
<feature type="binding site" evidence="10">
    <location>
        <begin position="156"/>
        <end position="159"/>
    </location>
    <ligand>
        <name>substrate</name>
    </ligand>
</feature>
<accession>A0A1I3XZS2</accession>
<dbReference type="GO" id="GO:0009146">
    <property type="term" value="P:purine nucleoside triphosphate catabolic process"/>
    <property type="evidence" value="ECO:0007669"/>
    <property type="project" value="UniProtKB-UniRule"/>
</dbReference>
<dbReference type="CDD" id="cd00515">
    <property type="entry name" value="HAM1"/>
    <property type="match status" value="1"/>
</dbReference>
<evidence type="ECO:0000256" key="4">
    <source>
        <dbReference type="ARBA" id="ARBA00022741"/>
    </source>
</evidence>
<dbReference type="Proteomes" id="UP000199589">
    <property type="component" value="Unassembled WGS sequence"/>
</dbReference>
<dbReference type="GO" id="GO:0009117">
    <property type="term" value="P:nucleotide metabolic process"/>
    <property type="evidence" value="ECO:0007669"/>
    <property type="project" value="UniProtKB-KW"/>
</dbReference>
<keyword evidence="3 10" id="KW-0479">Metal-binding</keyword>
<comment type="catalytic activity">
    <reaction evidence="8 10">
        <text>dITP + H2O = dIMP + diphosphate + H(+)</text>
        <dbReference type="Rhea" id="RHEA:28342"/>
        <dbReference type="ChEBI" id="CHEBI:15377"/>
        <dbReference type="ChEBI" id="CHEBI:15378"/>
        <dbReference type="ChEBI" id="CHEBI:33019"/>
        <dbReference type="ChEBI" id="CHEBI:61194"/>
        <dbReference type="ChEBI" id="CHEBI:61382"/>
        <dbReference type="EC" id="3.6.1.66"/>
    </reaction>
</comment>
<feature type="active site" description="Proton acceptor" evidence="10">
    <location>
        <position position="73"/>
    </location>
</feature>
<dbReference type="GO" id="GO:0017111">
    <property type="term" value="F:ribonucleoside triphosphate phosphatase activity"/>
    <property type="evidence" value="ECO:0007669"/>
    <property type="project" value="InterPro"/>
</dbReference>
<dbReference type="EMBL" id="FOSJ01000018">
    <property type="protein sequence ID" value="SFK25068.1"/>
    <property type="molecule type" value="Genomic_DNA"/>
</dbReference>
<comment type="similarity">
    <text evidence="1 10 11">Belongs to the HAM1 NTPase family.</text>
</comment>
<evidence type="ECO:0000256" key="8">
    <source>
        <dbReference type="ARBA" id="ARBA00051875"/>
    </source>
</evidence>
<evidence type="ECO:0000256" key="9">
    <source>
        <dbReference type="ARBA" id="ARBA00052017"/>
    </source>
</evidence>
<dbReference type="NCBIfam" id="TIGR00042">
    <property type="entry name" value="RdgB/HAM1 family non-canonical purine NTP pyrophosphatase"/>
    <property type="match status" value="1"/>
</dbReference>
<keyword evidence="5 10" id="KW-0378">Hydrolase</keyword>
<dbReference type="InterPro" id="IPR020922">
    <property type="entry name" value="dITP/XTP_pyrophosphatase"/>
</dbReference>
<dbReference type="GO" id="GO:0036222">
    <property type="term" value="F:XTP diphosphatase activity"/>
    <property type="evidence" value="ECO:0007669"/>
    <property type="project" value="UniProtKB-UniRule"/>
</dbReference>
<dbReference type="InterPro" id="IPR029001">
    <property type="entry name" value="ITPase-like_fam"/>
</dbReference>
<dbReference type="RefSeq" id="WP_072695471.1">
    <property type="nucleotide sequence ID" value="NZ_FOSJ01000018.1"/>
</dbReference>
<sequence>MNQKNRIIIATGNKGKAAEFKSIFEKYGFEIHTLHDYPELGEIDETGDTFAENALLKAEGIAKELNTIVLADDSGLKVDALQGQPGVYSARYAGEEKNDAKNNAKLLGELSELPFEERTAHFHCTLALAGPDRDSLTIEGELDGYILGVPRGHNGFGYDSLFYVPEKEKTLAELTHEEKNAISHRAVAVRKLEKVLEEWIQN</sequence>
<evidence type="ECO:0000256" key="7">
    <source>
        <dbReference type="ARBA" id="ARBA00023080"/>
    </source>
</evidence>
<evidence type="ECO:0000256" key="1">
    <source>
        <dbReference type="ARBA" id="ARBA00008023"/>
    </source>
</evidence>
<protein>
    <recommendedName>
        <fullName evidence="10">dITP/XTP pyrophosphatase</fullName>
        <ecNumber evidence="10">3.6.1.66</ecNumber>
    </recommendedName>
    <alternativeName>
        <fullName evidence="10">Non-canonical purine NTP pyrophosphatase</fullName>
    </alternativeName>
    <alternativeName>
        <fullName evidence="10">Non-standard purine NTP pyrophosphatase</fullName>
    </alternativeName>
    <alternativeName>
        <fullName evidence="10">Nucleoside-triphosphate diphosphatase</fullName>
    </alternativeName>
    <alternativeName>
        <fullName evidence="10">Nucleoside-triphosphate pyrophosphatase</fullName>
        <shortName evidence="10">NTPase</shortName>
    </alternativeName>
</protein>
<keyword evidence="4 10" id="KW-0547">Nucleotide-binding</keyword>
<dbReference type="AlphaFoldDB" id="A0A1I3XZS2"/>
<dbReference type="STRING" id="258723.GCA_900169305_00843"/>
<dbReference type="Gene3D" id="3.90.950.10">
    <property type="match status" value="1"/>
</dbReference>
<dbReference type="PANTHER" id="PTHR11067">
    <property type="entry name" value="INOSINE TRIPHOSPHATE PYROPHOSPHATASE/HAM1 PROTEIN"/>
    <property type="match status" value="1"/>
</dbReference>
<comment type="cofactor">
    <cofactor evidence="10">
        <name>Mg(2+)</name>
        <dbReference type="ChEBI" id="CHEBI:18420"/>
    </cofactor>
    <text evidence="10">Binds 1 Mg(2+) ion per subunit.</text>
</comment>
<feature type="binding site" evidence="10">
    <location>
        <position position="73"/>
    </location>
    <ligand>
        <name>Mg(2+)</name>
        <dbReference type="ChEBI" id="CHEBI:18420"/>
    </ligand>
</feature>
<comment type="subunit">
    <text evidence="2 10">Homodimer.</text>
</comment>
<feature type="binding site" evidence="10">
    <location>
        <begin position="184"/>
        <end position="185"/>
    </location>
    <ligand>
        <name>substrate</name>
    </ligand>
</feature>
<dbReference type="InterPro" id="IPR002637">
    <property type="entry name" value="RdgB/HAM1"/>
</dbReference>
<dbReference type="GO" id="GO:0046872">
    <property type="term" value="F:metal ion binding"/>
    <property type="evidence" value="ECO:0007669"/>
    <property type="project" value="UniProtKB-KW"/>
</dbReference>
<organism evidence="12 13">
    <name type="scientific">Marinilactibacillus piezotolerans</name>
    <dbReference type="NCBI Taxonomy" id="258723"/>
    <lineage>
        <taxon>Bacteria</taxon>
        <taxon>Bacillati</taxon>
        <taxon>Bacillota</taxon>
        <taxon>Bacilli</taxon>
        <taxon>Lactobacillales</taxon>
        <taxon>Carnobacteriaceae</taxon>
        <taxon>Marinilactibacillus</taxon>
    </lineage>
</organism>
<dbReference type="FunFam" id="3.90.950.10:FF:000001">
    <property type="entry name" value="dITP/XTP pyrophosphatase"/>
    <property type="match status" value="1"/>
</dbReference>
<evidence type="ECO:0000256" key="3">
    <source>
        <dbReference type="ARBA" id="ARBA00022723"/>
    </source>
</evidence>
<evidence type="ECO:0000256" key="10">
    <source>
        <dbReference type="HAMAP-Rule" id="MF_01405"/>
    </source>
</evidence>
<feature type="binding site" evidence="10">
    <location>
        <position position="179"/>
    </location>
    <ligand>
        <name>substrate</name>
    </ligand>
</feature>
<evidence type="ECO:0000313" key="12">
    <source>
        <dbReference type="EMBL" id="SFK25068.1"/>
    </source>
</evidence>
<keyword evidence="6 10" id="KW-0460">Magnesium</keyword>
<dbReference type="NCBIfam" id="NF011397">
    <property type="entry name" value="PRK14822.1"/>
    <property type="match status" value="1"/>
</dbReference>
<comment type="function">
    <text evidence="10">Pyrophosphatase that catalyzes the hydrolysis of nucleoside triphosphates to their monophosphate derivatives, with a high preference for the non-canonical purine nucleotides XTP (xanthosine triphosphate), dITP (deoxyinosine triphosphate) and ITP. Seems to function as a house-cleaning enzyme that removes non-canonical purine nucleotides from the nucleotide pool, thus preventing their incorporation into DNA/RNA and avoiding chromosomal lesions.</text>
</comment>
<reference evidence="13" key="1">
    <citation type="submission" date="2016-10" db="EMBL/GenBank/DDBJ databases">
        <authorList>
            <person name="Varghese N."/>
            <person name="Submissions S."/>
        </authorList>
    </citation>
    <scope>NUCLEOTIDE SEQUENCE [LARGE SCALE GENOMIC DNA]</scope>
    <source>
        <strain evidence="13">DSM 16108</strain>
    </source>
</reference>
<keyword evidence="7 10" id="KW-0546">Nucleotide metabolism</keyword>
<name>A0A1I3XZS2_9LACT</name>
<dbReference type="GO" id="GO:0005829">
    <property type="term" value="C:cytosol"/>
    <property type="evidence" value="ECO:0007669"/>
    <property type="project" value="TreeGrafter"/>
</dbReference>
<dbReference type="OrthoDB" id="9807456at2"/>
<feature type="binding site" evidence="10">
    <location>
        <position position="44"/>
    </location>
    <ligand>
        <name>Mg(2+)</name>
        <dbReference type="ChEBI" id="CHEBI:18420"/>
    </ligand>
</feature>
<comment type="catalytic activity">
    <reaction evidence="9 10">
        <text>XTP + H2O = XMP + diphosphate + H(+)</text>
        <dbReference type="Rhea" id="RHEA:28610"/>
        <dbReference type="ChEBI" id="CHEBI:15377"/>
        <dbReference type="ChEBI" id="CHEBI:15378"/>
        <dbReference type="ChEBI" id="CHEBI:33019"/>
        <dbReference type="ChEBI" id="CHEBI:57464"/>
        <dbReference type="ChEBI" id="CHEBI:61314"/>
        <dbReference type="EC" id="3.6.1.66"/>
    </reaction>
</comment>
<proteinExistence type="inferred from homology"/>
<dbReference type="GO" id="GO:0035870">
    <property type="term" value="F:dITP diphosphatase activity"/>
    <property type="evidence" value="ECO:0007669"/>
    <property type="project" value="UniProtKB-UniRule"/>
</dbReference>
<evidence type="ECO:0000313" key="13">
    <source>
        <dbReference type="Proteomes" id="UP000199589"/>
    </source>
</evidence>
<feature type="binding site" evidence="10">
    <location>
        <position position="74"/>
    </location>
    <ligand>
        <name>substrate</name>
    </ligand>
</feature>
<evidence type="ECO:0000256" key="6">
    <source>
        <dbReference type="ARBA" id="ARBA00022842"/>
    </source>
</evidence>
<dbReference type="GO" id="GO:0036220">
    <property type="term" value="F:ITP diphosphatase activity"/>
    <property type="evidence" value="ECO:0007669"/>
    <property type="project" value="UniProtKB-UniRule"/>
</dbReference>
<gene>
    <name evidence="12" type="ORF">SAMN04488569_10187</name>
</gene>
<dbReference type="SUPFAM" id="SSF52972">
    <property type="entry name" value="ITPase-like"/>
    <property type="match status" value="1"/>
</dbReference>
<dbReference type="GO" id="GO:0000166">
    <property type="term" value="F:nucleotide binding"/>
    <property type="evidence" value="ECO:0007669"/>
    <property type="project" value="UniProtKB-KW"/>
</dbReference>
<dbReference type="EC" id="3.6.1.66" evidence="10"/>
<feature type="binding site" evidence="10">
    <location>
        <begin position="11"/>
        <end position="16"/>
    </location>
    <ligand>
        <name>substrate</name>
    </ligand>
</feature>
<dbReference type="PANTHER" id="PTHR11067:SF9">
    <property type="entry name" value="INOSINE TRIPHOSPHATE PYROPHOSPHATASE"/>
    <property type="match status" value="1"/>
</dbReference>
<evidence type="ECO:0000256" key="2">
    <source>
        <dbReference type="ARBA" id="ARBA00011738"/>
    </source>
</evidence>
<comment type="catalytic activity">
    <reaction evidence="10">
        <text>ITP + H2O = IMP + diphosphate + H(+)</text>
        <dbReference type="Rhea" id="RHEA:29399"/>
        <dbReference type="ChEBI" id="CHEBI:15377"/>
        <dbReference type="ChEBI" id="CHEBI:15378"/>
        <dbReference type="ChEBI" id="CHEBI:33019"/>
        <dbReference type="ChEBI" id="CHEBI:58053"/>
        <dbReference type="ChEBI" id="CHEBI:61402"/>
        <dbReference type="EC" id="3.6.1.66"/>
    </reaction>
</comment>
<dbReference type="Pfam" id="PF01725">
    <property type="entry name" value="Ham1p_like"/>
    <property type="match status" value="1"/>
</dbReference>